<evidence type="ECO:0000313" key="5">
    <source>
        <dbReference type="Proteomes" id="UP000582974"/>
    </source>
</evidence>
<keyword evidence="2" id="KW-0732">Signal</keyword>
<reference evidence="4 5" key="1">
    <citation type="submission" date="2020-07" db="EMBL/GenBank/DDBJ databases">
        <title>Genome of Haloechinothrix sp.</title>
        <authorList>
            <person name="Tang S.-K."/>
            <person name="Yang L."/>
            <person name="Zhu W.-Y."/>
        </authorList>
    </citation>
    <scope>NUCLEOTIDE SEQUENCE [LARGE SCALE GENOMIC DNA]</scope>
    <source>
        <strain evidence="4 5">YIM 98757</strain>
    </source>
</reference>
<dbReference type="Pfam" id="PF13473">
    <property type="entry name" value="Cupredoxin_1"/>
    <property type="match status" value="1"/>
</dbReference>
<dbReference type="SUPFAM" id="SSF49503">
    <property type="entry name" value="Cupredoxins"/>
    <property type="match status" value="1"/>
</dbReference>
<feature type="chain" id="PRO_5032698028" evidence="2">
    <location>
        <begin position="25"/>
        <end position="146"/>
    </location>
</feature>
<evidence type="ECO:0000256" key="2">
    <source>
        <dbReference type="SAM" id="SignalP"/>
    </source>
</evidence>
<feature type="region of interest" description="Disordered" evidence="1">
    <location>
        <begin position="92"/>
        <end position="122"/>
    </location>
</feature>
<dbReference type="InterPro" id="IPR028096">
    <property type="entry name" value="EfeO_Cupredoxin"/>
</dbReference>
<feature type="compositionally biased region" description="Low complexity" evidence="1">
    <location>
        <begin position="25"/>
        <end position="41"/>
    </location>
</feature>
<feature type="domain" description="EfeO-type cupredoxin-like" evidence="3">
    <location>
        <begin position="60"/>
        <end position="143"/>
    </location>
</feature>
<dbReference type="InterPro" id="IPR052721">
    <property type="entry name" value="ET_Amicyanin"/>
</dbReference>
<organism evidence="4 5">
    <name type="scientific">Haloechinothrix aidingensis</name>
    <dbReference type="NCBI Taxonomy" id="2752311"/>
    <lineage>
        <taxon>Bacteria</taxon>
        <taxon>Bacillati</taxon>
        <taxon>Actinomycetota</taxon>
        <taxon>Actinomycetes</taxon>
        <taxon>Pseudonocardiales</taxon>
        <taxon>Pseudonocardiaceae</taxon>
        <taxon>Haloechinothrix</taxon>
    </lineage>
</organism>
<feature type="region of interest" description="Disordered" evidence="1">
    <location>
        <begin position="22"/>
        <end position="67"/>
    </location>
</feature>
<name>A0A838ACX1_9PSEU</name>
<evidence type="ECO:0000313" key="4">
    <source>
        <dbReference type="EMBL" id="MBA0127114.1"/>
    </source>
</evidence>
<keyword evidence="5" id="KW-1185">Reference proteome</keyword>
<dbReference type="PANTHER" id="PTHR36507:SF1">
    <property type="entry name" value="BLL1555 PROTEIN"/>
    <property type="match status" value="1"/>
</dbReference>
<dbReference type="PANTHER" id="PTHR36507">
    <property type="entry name" value="BLL1555 PROTEIN"/>
    <property type="match status" value="1"/>
</dbReference>
<gene>
    <name evidence="4" type="ORF">H0B56_16310</name>
</gene>
<dbReference type="PROSITE" id="PS51257">
    <property type="entry name" value="PROKAR_LIPOPROTEIN"/>
    <property type="match status" value="1"/>
</dbReference>
<feature type="signal peptide" evidence="2">
    <location>
        <begin position="1"/>
        <end position="24"/>
    </location>
</feature>
<dbReference type="Gene3D" id="2.60.40.420">
    <property type="entry name" value="Cupredoxins - blue copper proteins"/>
    <property type="match status" value="1"/>
</dbReference>
<evidence type="ECO:0000259" key="3">
    <source>
        <dbReference type="Pfam" id="PF13473"/>
    </source>
</evidence>
<sequence>MPGTRPLLLAAVTGVLTLSACAPATDDGQPAPTQQTQQSPDAGADTDAGEGNAGEPASPAPDGESETIEIVDFAFATEDIEVAAGTTVTWEQQDDSLHTVDFDDGESSGDLETGESYSRTFDEPGEYPYECFYHPRMTGTVTVTGG</sequence>
<comment type="caution">
    <text evidence="4">The sequence shown here is derived from an EMBL/GenBank/DDBJ whole genome shotgun (WGS) entry which is preliminary data.</text>
</comment>
<dbReference type="EMBL" id="JACCKD010000006">
    <property type="protein sequence ID" value="MBA0127114.1"/>
    <property type="molecule type" value="Genomic_DNA"/>
</dbReference>
<evidence type="ECO:0000256" key="1">
    <source>
        <dbReference type="SAM" id="MobiDB-lite"/>
    </source>
</evidence>
<proteinExistence type="predicted"/>
<dbReference type="Proteomes" id="UP000582974">
    <property type="component" value="Unassembled WGS sequence"/>
</dbReference>
<dbReference type="InterPro" id="IPR008972">
    <property type="entry name" value="Cupredoxin"/>
</dbReference>
<dbReference type="RefSeq" id="WP_180893951.1">
    <property type="nucleotide sequence ID" value="NZ_JACCKD010000006.1"/>
</dbReference>
<accession>A0A838ACX1</accession>
<dbReference type="AlphaFoldDB" id="A0A838ACX1"/>
<protein>
    <submittedName>
        <fullName evidence="4">Cupredoxin domain-containing protein</fullName>
    </submittedName>
</protein>
<feature type="compositionally biased region" description="Acidic residues" evidence="1">
    <location>
        <begin position="102"/>
        <end position="113"/>
    </location>
</feature>